<dbReference type="HOGENOM" id="CLU_1694033_0_0_6"/>
<proteinExistence type="predicted"/>
<dbReference type="RefSeq" id="WP_011768663.1">
    <property type="nucleotide sequence ID" value="NC_008709.1"/>
</dbReference>
<feature type="transmembrane region" description="Helical" evidence="1">
    <location>
        <begin position="7"/>
        <end position="29"/>
    </location>
</feature>
<dbReference type="STRING" id="357804.Ping_0237"/>
<keyword evidence="3" id="KW-1185">Reference proteome</keyword>
<keyword evidence="1" id="KW-1133">Transmembrane helix</keyword>
<reference evidence="2 3" key="1">
    <citation type="submission" date="2007-01" db="EMBL/GenBank/DDBJ databases">
        <title>Complete sequence of Psychromonas ingrahamii 37.</title>
        <authorList>
            <consortium name="US DOE Joint Genome Institute"/>
            <person name="Copeland A."/>
            <person name="Lucas S."/>
            <person name="Lapidus A."/>
            <person name="Barry K."/>
            <person name="Detter J.C."/>
            <person name="Glavina del Rio T."/>
            <person name="Hammon N."/>
            <person name="Israni S."/>
            <person name="Dalin E."/>
            <person name="Tice H."/>
            <person name="Pitluck S."/>
            <person name="Thompson L.S."/>
            <person name="Brettin T."/>
            <person name="Bruce D."/>
            <person name="Han C."/>
            <person name="Tapia R."/>
            <person name="Schmutz J."/>
            <person name="Larimer F."/>
            <person name="Land M."/>
            <person name="Hauser L."/>
            <person name="Kyrpides N."/>
            <person name="Ivanova N."/>
            <person name="Staley J."/>
            <person name="Richardson P."/>
        </authorList>
    </citation>
    <scope>NUCLEOTIDE SEQUENCE [LARGE SCALE GENOMIC DNA]</scope>
    <source>
        <strain evidence="2 3">37</strain>
    </source>
</reference>
<feature type="transmembrane region" description="Helical" evidence="1">
    <location>
        <begin position="75"/>
        <end position="97"/>
    </location>
</feature>
<accession>A1SRI9</accession>
<dbReference type="AlphaFoldDB" id="A1SRI9"/>
<sequence>MKLTMWFTLEMFLTCLLVVGKVVFITTYLYTGYSIWLLLLVTLLLISLPIYYGIYESVVGEEKVNKIESKIGKSIHLLIAFIIVISAVCVFVFQTYTYLKSGVWLPLSVIDGFSTIGFEWAKNPTDWIGLWELVDQVPLSVGLFLIGLYVFQFYD</sequence>
<keyword evidence="1" id="KW-0472">Membrane</keyword>
<organism evidence="2 3">
    <name type="scientific">Psychromonas ingrahamii (strain DSM 17664 / CCUG 51855 / 37)</name>
    <dbReference type="NCBI Taxonomy" id="357804"/>
    <lineage>
        <taxon>Bacteria</taxon>
        <taxon>Pseudomonadati</taxon>
        <taxon>Pseudomonadota</taxon>
        <taxon>Gammaproteobacteria</taxon>
        <taxon>Alteromonadales</taxon>
        <taxon>Psychromonadaceae</taxon>
        <taxon>Psychromonas</taxon>
    </lineage>
</organism>
<dbReference type="EMBL" id="CP000510">
    <property type="protein sequence ID" value="ABM02104.1"/>
    <property type="molecule type" value="Genomic_DNA"/>
</dbReference>
<evidence type="ECO:0000313" key="3">
    <source>
        <dbReference type="Proteomes" id="UP000000639"/>
    </source>
</evidence>
<name>A1SRI9_PSYIN</name>
<keyword evidence="1" id="KW-0812">Transmembrane</keyword>
<gene>
    <name evidence="2" type="ordered locus">Ping_0237</name>
</gene>
<protein>
    <submittedName>
        <fullName evidence="2">Uncharacterized protein</fullName>
    </submittedName>
</protein>
<evidence type="ECO:0000313" key="2">
    <source>
        <dbReference type="EMBL" id="ABM02104.1"/>
    </source>
</evidence>
<dbReference type="KEGG" id="pin:Ping_0237"/>
<feature type="transmembrane region" description="Helical" evidence="1">
    <location>
        <begin position="133"/>
        <end position="154"/>
    </location>
</feature>
<feature type="transmembrane region" description="Helical" evidence="1">
    <location>
        <begin position="35"/>
        <end position="54"/>
    </location>
</feature>
<evidence type="ECO:0000256" key="1">
    <source>
        <dbReference type="SAM" id="Phobius"/>
    </source>
</evidence>
<dbReference type="Proteomes" id="UP000000639">
    <property type="component" value="Chromosome"/>
</dbReference>